<evidence type="ECO:0000313" key="1">
    <source>
        <dbReference type="EMBL" id="GBP87340.1"/>
    </source>
</evidence>
<proteinExistence type="predicted"/>
<evidence type="ECO:0000313" key="2">
    <source>
        <dbReference type="Proteomes" id="UP000299102"/>
    </source>
</evidence>
<keyword evidence="2" id="KW-1185">Reference proteome</keyword>
<gene>
    <name evidence="1" type="ORF">EVAR_17485_1</name>
</gene>
<name>A0A4C1ZHP1_EUMVA</name>
<reference evidence="1 2" key="1">
    <citation type="journal article" date="2019" name="Commun. Biol.">
        <title>The bagworm genome reveals a unique fibroin gene that provides high tensile strength.</title>
        <authorList>
            <person name="Kono N."/>
            <person name="Nakamura H."/>
            <person name="Ohtoshi R."/>
            <person name="Tomita M."/>
            <person name="Numata K."/>
            <person name="Arakawa K."/>
        </authorList>
    </citation>
    <scope>NUCLEOTIDE SEQUENCE [LARGE SCALE GENOMIC DNA]</scope>
</reference>
<accession>A0A4C1ZHP1</accession>
<comment type="caution">
    <text evidence="1">The sequence shown here is derived from an EMBL/GenBank/DDBJ whole genome shotgun (WGS) entry which is preliminary data.</text>
</comment>
<protein>
    <submittedName>
        <fullName evidence="1">Uncharacterized protein</fullName>
    </submittedName>
</protein>
<dbReference type="Proteomes" id="UP000299102">
    <property type="component" value="Unassembled WGS sequence"/>
</dbReference>
<sequence>MLLTIESTRFDLDQGRINQRVFELSQRKVHPPCLRKHVKPSVADVVTCLPMVECLWSKPLRQQKDRKKMWLKE</sequence>
<organism evidence="1 2">
    <name type="scientific">Eumeta variegata</name>
    <name type="common">Bagworm moth</name>
    <name type="synonym">Eumeta japonica</name>
    <dbReference type="NCBI Taxonomy" id="151549"/>
    <lineage>
        <taxon>Eukaryota</taxon>
        <taxon>Metazoa</taxon>
        <taxon>Ecdysozoa</taxon>
        <taxon>Arthropoda</taxon>
        <taxon>Hexapoda</taxon>
        <taxon>Insecta</taxon>
        <taxon>Pterygota</taxon>
        <taxon>Neoptera</taxon>
        <taxon>Endopterygota</taxon>
        <taxon>Lepidoptera</taxon>
        <taxon>Glossata</taxon>
        <taxon>Ditrysia</taxon>
        <taxon>Tineoidea</taxon>
        <taxon>Psychidae</taxon>
        <taxon>Oiketicinae</taxon>
        <taxon>Eumeta</taxon>
    </lineage>
</organism>
<dbReference type="AlphaFoldDB" id="A0A4C1ZHP1"/>
<dbReference type="EMBL" id="BGZK01001853">
    <property type="protein sequence ID" value="GBP87340.1"/>
    <property type="molecule type" value="Genomic_DNA"/>
</dbReference>